<evidence type="ECO:0000313" key="4">
    <source>
        <dbReference type="Proteomes" id="UP000013097"/>
    </source>
</evidence>
<evidence type="ECO:0000256" key="2">
    <source>
        <dbReference type="SAM" id="Phobius"/>
    </source>
</evidence>
<evidence type="ECO:0000313" key="3">
    <source>
        <dbReference type="EMBL" id="ENZ02123.1"/>
    </source>
</evidence>
<protein>
    <submittedName>
        <fullName evidence="3">Uncharacterized protein</fullName>
    </submittedName>
</protein>
<dbReference type="HOGENOM" id="CLU_1388147_0_0_9"/>
<keyword evidence="2" id="KW-0812">Transmembrane</keyword>
<dbReference type="AlphaFoldDB" id="N9XR05"/>
<keyword evidence="2" id="KW-1133">Transmembrane helix</keyword>
<keyword evidence="1" id="KW-0175">Coiled coil</keyword>
<feature type="transmembrane region" description="Helical" evidence="2">
    <location>
        <begin position="6"/>
        <end position="26"/>
    </location>
</feature>
<name>N9XR05_9CLOT</name>
<accession>N9XR05</accession>
<dbReference type="RefSeq" id="WP_002597859.1">
    <property type="nucleotide sequence ID" value="NZ_KB850956.1"/>
</dbReference>
<gene>
    <name evidence="3" type="ORF">HMPREF1092_01358</name>
</gene>
<proteinExistence type="predicted"/>
<dbReference type="PATRIC" id="fig|999411.4.peg.1334"/>
<feature type="coiled-coil region" evidence="1">
    <location>
        <begin position="97"/>
        <end position="132"/>
    </location>
</feature>
<keyword evidence="4" id="KW-1185">Reference proteome</keyword>
<evidence type="ECO:0000256" key="1">
    <source>
        <dbReference type="SAM" id="Coils"/>
    </source>
</evidence>
<sequence length="196" mass="22238">MKIKSLLGILIVIIVGILIVIPRSYFVKSNIKEENATSSKTVQNLTNGPEYMNSFLRNTIEIQAISGDMGNTIEYTLRDLIAKDTAVSILNKDYTMLENIKENLISLKNKNSEELSNLINKQINNINKLENLNKTAIPNIQNFNIQNLEDLSKNIAFSFCEGEPNIGNKYKINLDSYNSVLAEKTYEYNFAKDYIS</sequence>
<dbReference type="EMBL" id="AGYT01000008">
    <property type="protein sequence ID" value="ENZ02123.1"/>
    <property type="molecule type" value="Genomic_DNA"/>
</dbReference>
<comment type="caution">
    <text evidence="3">The sequence shown here is derived from an EMBL/GenBank/DDBJ whole genome shotgun (WGS) entry which is preliminary data.</text>
</comment>
<organism evidence="3 4">
    <name type="scientific">Clostridium thermobutyricum</name>
    <dbReference type="NCBI Taxonomy" id="29372"/>
    <lineage>
        <taxon>Bacteria</taxon>
        <taxon>Bacillati</taxon>
        <taxon>Bacillota</taxon>
        <taxon>Clostridia</taxon>
        <taxon>Eubacteriales</taxon>
        <taxon>Clostridiaceae</taxon>
        <taxon>Clostridium</taxon>
    </lineage>
</organism>
<keyword evidence="2" id="KW-0472">Membrane</keyword>
<dbReference type="Proteomes" id="UP000013097">
    <property type="component" value="Unassembled WGS sequence"/>
</dbReference>
<reference evidence="3 4" key="1">
    <citation type="submission" date="2013-01" db="EMBL/GenBank/DDBJ databases">
        <title>The Genome Sequence of Clostridium colicanis 209318.</title>
        <authorList>
            <consortium name="The Broad Institute Genome Sequencing Platform"/>
            <person name="Earl A."/>
            <person name="Ward D."/>
            <person name="Feldgarden M."/>
            <person name="Gevers D."/>
            <person name="Courvalin P."/>
            <person name="Lambert T."/>
            <person name="Walker B."/>
            <person name="Young S.K."/>
            <person name="Zeng Q."/>
            <person name="Gargeya S."/>
            <person name="Fitzgerald M."/>
            <person name="Haas B."/>
            <person name="Abouelleil A."/>
            <person name="Alvarado L."/>
            <person name="Arachchi H.M."/>
            <person name="Berlin A.M."/>
            <person name="Chapman S.B."/>
            <person name="Dewar J."/>
            <person name="Goldberg J."/>
            <person name="Griggs A."/>
            <person name="Gujja S."/>
            <person name="Hansen M."/>
            <person name="Howarth C."/>
            <person name="Imamovic A."/>
            <person name="Larimer J."/>
            <person name="McCowan C."/>
            <person name="Murphy C."/>
            <person name="Neiman D."/>
            <person name="Pearson M."/>
            <person name="Priest M."/>
            <person name="Roberts A."/>
            <person name="Saif S."/>
            <person name="Shea T."/>
            <person name="Sisk P."/>
            <person name="Sykes S."/>
            <person name="Wortman J."/>
            <person name="Nusbaum C."/>
            <person name="Birren B."/>
        </authorList>
    </citation>
    <scope>NUCLEOTIDE SEQUENCE [LARGE SCALE GENOMIC DNA]</scope>
    <source>
        <strain evidence="3 4">209318</strain>
    </source>
</reference>